<dbReference type="OrthoDB" id="439521at2759"/>
<proteinExistence type="predicted"/>
<feature type="compositionally biased region" description="Basic and acidic residues" evidence="1">
    <location>
        <begin position="364"/>
        <end position="380"/>
    </location>
</feature>
<organism evidence="2 3">
    <name type="scientific">Symbiodinium natans</name>
    <dbReference type="NCBI Taxonomy" id="878477"/>
    <lineage>
        <taxon>Eukaryota</taxon>
        <taxon>Sar</taxon>
        <taxon>Alveolata</taxon>
        <taxon>Dinophyceae</taxon>
        <taxon>Suessiales</taxon>
        <taxon>Symbiodiniaceae</taxon>
        <taxon>Symbiodinium</taxon>
    </lineage>
</organism>
<dbReference type="EMBL" id="CAJNDS010002443">
    <property type="protein sequence ID" value="CAE7477069.1"/>
    <property type="molecule type" value="Genomic_DNA"/>
</dbReference>
<feature type="region of interest" description="Disordered" evidence="1">
    <location>
        <begin position="277"/>
        <end position="380"/>
    </location>
</feature>
<gene>
    <name evidence="2" type="ORF">SNAT2548_LOCUS26796</name>
</gene>
<evidence type="ECO:0000313" key="2">
    <source>
        <dbReference type="EMBL" id="CAE7477069.1"/>
    </source>
</evidence>
<comment type="caution">
    <text evidence="2">The sequence shown here is derived from an EMBL/GenBank/DDBJ whole genome shotgun (WGS) entry which is preliminary data.</text>
</comment>
<keyword evidence="3" id="KW-1185">Reference proteome</keyword>
<evidence type="ECO:0000313" key="3">
    <source>
        <dbReference type="Proteomes" id="UP000604046"/>
    </source>
</evidence>
<feature type="compositionally biased region" description="Polar residues" evidence="1">
    <location>
        <begin position="278"/>
        <end position="297"/>
    </location>
</feature>
<accession>A0A812SIY4</accession>
<evidence type="ECO:0000256" key="1">
    <source>
        <dbReference type="SAM" id="MobiDB-lite"/>
    </source>
</evidence>
<reference evidence="2" key="1">
    <citation type="submission" date="2021-02" db="EMBL/GenBank/DDBJ databases">
        <authorList>
            <person name="Dougan E. K."/>
            <person name="Rhodes N."/>
            <person name="Thang M."/>
            <person name="Chan C."/>
        </authorList>
    </citation>
    <scope>NUCLEOTIDE SEQUENCE</scope>
</reference>
<dbReference type="AlphaFoldDB" id="A0A812SIY4"/>
<protein>
    <submittedName>
        <fullName evidence="2">Uncharacterized protein</fullName>
    </submittedName>
</protein>
<name>A0A812SIY4_9DINO</name>
<dbReference type="Proteomes" id="UP000604046">
    <property type="component" value="Unassembled WGS sequence"/>
</dbReference>
<sequence>MASKCQSYHVLFTRKTSQTVRTGVELEDSKMQYIYGYIDCILCSAINNAIHREPELHQQLDDRAVYVPDFQLQEALRWAVADVAGVMEEQVVVSTEDMFAPCGRGLQQAAFNVSEVVTSYEIRIPSSVEGEEKSVEIAEQVRAALDAATKTGLAAKIKEAFLLQSELAEVAVAVSILGEPLLEVLQTTFAEVPPATESKYPSLVPEAVTISSASASILAIMVLILYWRQSSKHPTSVGESSSVSFVGVTPADADAMSPQFKEDVMLSSIDIFDEQMPAASQQSFPLSSKSFPTQKAQPESGKQVPSPRPTRRKVWRAVPIPRDGGEKEEEEPRRGRAKRKARRASPQSGRAQPTELHGIVVEDPQVHHCAEGISPGDHEA</sequence>